<feature type="domain" description="Phosphoribosyltransferase" evidence="3">
    <location>
        <begin position="10"/>
        <end position="141"/>
    </location>
</feature>
<evidence type="ECO:0000313" key="5">
    <source>
        <dbReference type="Proteomes" id="UP000598633"/>
    </source>
</evidence>
<accession>A0A8J6Y090</accession>
<evidence type="ECO:0000259" key="3">
    <source>
        <dbReference type="Pfam" id="PF00156"/>
    </source>
</evidence>
<gene>
    <name evidence="4" type="ORF">IFJ97_06360</name>
</gene>
<dbReference type="CDD" id="cd06223">
    <property type="entry name" value="PRTases_typeI"/>
    <property type="match status" value="1"/>
</dbReference>
<dbReference type="PANTHER" id="PTHR43340:SF1">
    <property type="entry name" value="HYPOXANTHINE PHOSPHORIBOSYLTRANSFERASE"/>
    <property type="match status" value="1"/>
</dbReference>
<dbReference type="GO" id="GO:0000287">
    <property type="term" value="F:magnesium ion binding"/>
    <property type="evidence" value="ECO:0007669"/>
    <property type="project" value="TreeGrafter"/>
</dbReference>
<sequence>MSNLRVIYSADRIGERLKEIAGEIASDYSDRELVLVGMLKGASFFLADLARLIPRQVDYEFVSVSSSIGDHGEVVSLTFATQVDVSDRHVLVLKDVFHSGVTENYLITHLSQQNPASIEVAALVDKPQLRSVNLSARYAVFDDAPDGFLVGYGLGPGHGEHTNQPDLCISDEG</sequence>
<dbReference type="PANTHER" id="PTHR43340">
    <property type="entry name" value="HYPOXANTHINE-GUANINE PHOSPHORIBOSYLTRANSFERASE"/>
    <property type="match status" value="1"/>
</dbReference>
<dbReference type="GO" id="GO:0004422">
    <property type="term" value="F:hypoxanthine phosphoribosyltransferase activity"/>
    <property type="evidence" value="ECO:0007669"/>
    <property type="project" value="TreeGrafter"/>
</dbReference>
<dbReference type="GO" id="GO:0006178">
    <property type="term" value="P:guanine salvage"/>
    <property type="evidence" value="ECO:0007669"/>
    <property type="project" value="TreeGrafter"/>
</dbReference>
<dbReference type="InterPro" id="IPR029057">
    <property type="entry name" value="PRTase-like"/>
</dbReference>
<evidence type="ECO:0000256" key="1">
    <source>
        <dbReference type="ARBA" id="ARBA00048811"/>
    </source>
</evidence>
<comment type="caution">
    <text evidence="4">The sequence shown here is derived from an EMBL/GenBank/DDBJ whole genome shotgun (WGS) entry which is preliminary data.</text>
</comment>
<dbReference type="InterPro" id="IPR050408">
    <property type="entry name" value="HGPRT"/>
</dbReference>
<evidence type="ECO:0000313" key="4">
    <source>
        <dbReference type="EMBL" id="MBD3870968.1"/>
    </source>
</evidence>
<keyword evidence="4" id="KW-0328">Glycosyltransferase</keyword>
<dbReference type="Proteomes" id="UP000598633">
    <property type="component" value="Unassembled WGS sequence"/>
</dbReference>
<name>A0A8J6Y090_9BACT</name>
<dbReference type="Pfam" id="PF00156">
    <property type="entry name" value="Pribosyltran"/>
    <property type="match status" value="1"/>
</dbReference>
<comment type="catalytic activity">
    <reaction evidence="1">
        <text>GMP + diphosphate = guanine + 5-phospho-alpha-D-ribose 1-diphosphate</text>
        <dbReference type="Rhea" id="RHEA:25424"/>
        <dbReference type="ChEBI" id="CHEBI:16235"/>
        <dbReference type="ChEBI" id="CHEBI:33019"/>
        <dbReference type="ChEBI" id="CHEBI:58017"/>
        <dbReference type="ChEBI" id="CHEBI:58115"/>
        <dbReference type="EC" id="2.4.2.8"/>
    </reaction>
    <physiologicalReaction direction="right-to-left" evidence="1">
        <dbReference type="Rhea" id="RHEA:25426"/>
    </physiologicalReaction>
</comment>
<dbReference type="GO" id="GO:0032264">
    <property type="term" value="P:IMP salvage"/>
    <property type="evidence" value="ECO:0007669"/>
    <property type="project" value="TreeGrafter"/>
</dbReference>
<dbReference type="SUPFAM" id="SSF53271">
    <property type="entry name" value="PRTase-like"/>
    <property type="match status" value="1"/>
</dbReference>
<reference evidence="4 5" key="1">
    <citation type="submission" date="2020-08" db="EMBL/GenBank/DDBJ databases">
        <title>Acidobacteriota in marine sediments use diverse sulfur dissimilation pathways.</title>
        <authorList>
            <person name="Wasmund K."/>
        </authorList>
    </citation>
    <scope>NUCLEOTIDE SEQUENCE [LARGE SCALE GENOMIC DNA]</scope>
    <source>
        <strain evidence="4">MAG AM3-A</strain>
    </source>
</reference>
<dbReference type="GO" id="GO:0046100">
    <property type="term" value="P:hypoxanthine metabolic process"/>
    <property type="evidence" value="ECO:0007669"/>
    <property type="project" value="TreeGrafter"/>
</dbReference>
<dbReference type="GO" id="GO:0032263">
    <property type="term" value="P:GMP salvage"/>
    <property type="evidence" value="ECO:0007669"/>
    <property type="project" value="TreeGrafter"/>
</dbReference>
<evidence type="ECO:0000256" key="2">
    <source>
        <dbReference type="ARBA" id="ARBA00049402"/>
    </source>
</evidence>
<proteinExistence type="predicted"/>
<keyword evidence="4" id="KW-0808">Transferase</keyword>
<dbReference type="EMBL" id="JACXWA010000108">
    <property type="protein sequence ID" value="MBD3870968.1"/>
    <property type="molecule type" value="Genomic_DNA"/>
</dbReference>
<comment type="catalytic activity">
    <reaction evidence="2">
        <text>IMP + diphosphate = hypoxanthine + 5-phospho-alpha-D-ribose 1-diphosphate</text>
        <dbReference type="Rhea" id="RHEA:17973"/>
        <dbReference type="ChEBI" id="CHEBI:17368"/>
        <dbReference type="ChEBI" id="CHEBI:33019"/>
        <dbReference type="ChEBI" id="CHEBI:58017"/>
        <dbReference type="ChEBI" id="CHEBI:58053"/>
        <dbReference type="EC" id="2.4.2.8"/>
    </reaction>
    <physiologicalReaction direction="right-to-left" evidence="2">
        <dbReference type="Rhea" id="RHEA:17975"/>
    </physiologicalReaction>
</comment>
<dbReference type="Gene3D" id="3.40.50.2020">
    <property type="match status" value="1"/>
</dbReference>
<organism evidence="4 5">
    <name type="scientific">Candidatus Sulfomarinibacter kjeldsenii</name>
    <dbReference type="NCBI Taxonomy" id="2885994"/>
    <lineage>
        <taxon>Bacteria</taxon>
        <taxon>Pseudomonadati</taxon>
        <taxon>Acidobacteriota</taxon>
        <taxon>Thermoanaerobaculia</taxon>
        <taxon>Thermoanaerobaculales</taxon>
        <taxon>Candidatus Sulfomarinibacteraceae</taxon>
        <taxon>Candidatus Sulfomarinibacter</taxon>
    </lineage>
</organism>
<dbReference type="AlphaFoldDB" id="A0A8J6Y090"/>
<dbReference type="InterPro" id="IPR000836">
    <property type="entry name" value="PRTase_dom"/>
</dbReference>
<protein>
    <submittedName>
        <fullName evidence="4">Hypoxanthine phosphoribosyltransferase</fullName>
    </submittedName>
</protein>
<dbReference type="GO" id="GO:0005829">
    <property type="term" value="C:cytosol"/>
    <property type="evidence" value="ECO:0007669"/>
    <property type="project" value="TreeGrafter"/>
</dbReference>